<dbReference type="GO" id="GO:1990130">
    <property type="term" value="C:GATOR1 complex"/>
    <property type="evidence" value="ECO:0007669"/>
    <property type="project" value="TreeGrafter"/>
</dbReference>
<organism evidence="3 4">
    <name type="scientific">Symbiodinium necroappetens</name>
    <dbReference type="NCBI Taxonomy" id="1628268"/>
    <lineage>
        <taxon>Eukaryota</taxon>
        <taxon>Sar</taxon>
        <taxon>Alveolata</taxon>
        <taxon>Dinophyceae</taxon>
        <taxon>Suessiales</taxon>
        <taxon>Symbiodiniaceae</taxon>
        <taxon>Symbiodinium</taxon>
    </lineage>
</organism>
<sequence length="894" mass="102854">ASCWQGIRYGELVESHQGNTLECLNLALDHFDQTHLDRYLKISGQVVIILTAGSGLIRSRTRELYMLTNRRCIASGHQSFQIVSVRDPPFHRVPWIMWPQSPSISALSVPSRTSHETEADKLSPFPRWLSFICYQEGRLSPCWTEEDSVKASFLPFIDHEQNHGLQWTPPVLPLIQESHPREQDVRQTMSPKSMPTFQDETVLRAFRASSNQKTWDEIRLPRLSSAMSESTKTVTEYLPTQYTVNPLRFGQEEGAQLNLMQDLVGLRLAALGGTQIIRNVNYNVYNWPAQGMADDEEDKQSPWQVHGNLLPKSLHQLTVQAACGSEWRFAPRETDLTVGKKEHFQLDRDKATSFLYERFFVHLTSRWGQEGPGPPETTWIESRTVFHLNERLDWNYLDQVLAGVYRIPPALPYPVDRRNLNDPLIRKDSSSLSLSGDTRDGWQLRGALKQHLLMLMPKSCLASSHAEIFRCVLSHLEGKIVLGKDPFDAFEQSGSFEKNRELIMEALSKRQEYVRDQLAEDQSLPSRQTSRSEVNPTDGRRHSATGSSSIQEFLYFGLDGLGDSAEAPQEQPPVSRNTTTVTTAFDNTGTVAQDDVDPNDDPKKLLEDLDEIRSQTVEKFKSFQEGLRKLLFGRMPKEQFDKELLDIDTNSVHFTVGRGEKEVSVCRAELGTSFTQSRDWFGFFYDDVFCPPKFFHLVVEWMACSSIHLASFFTKLEKLASEHGFRLLRLPISVLFPQPAPAWVWSEDQETNFDRLPFYPRPRVSFPKNRDRDRAEQVYAKLLEAWLQPPLNLHFIFSCPIQDFKAYPIVAEEDPRRTTANREVYQRLKGWVLCDSDGLALVTLREEGIMFFENHIQVFEARTEERVQSNLKKVNQLRSKFFEVTEEILKLWEP</sequence>
<feature type="region of interest" description="Disordered" evidence="1">
    <location>
        <begin position="518"/>
        <end position="546"/>
    </location>
</feature>
<reference evidence="3" key="1">
    <citation type="submission" date="2021-02" db="EMBL/GenBank/DDBJ databases">
        <authorList>
            <person name="Dougan E. K."/>
            <person name="Rhodes N."/>
            <person name="Thang M."/>
            <person name="Chan C."/>
        </authorList>
    </citation>
    <scope>NUCLEOTIDE SEQUENCE</scope>
</reference>
<dbReference type="GO" id="GO:0010508">
    <property type="term" value="P:positive regulation of autophagy"/>
    <property type="evidence" value="ECO:0007669"/>
    <property type="project" value="TreeGrafter"/>
</dbReference>
<feature type="non-terminal residue" evidence="3">
    <location>
        <position position="894"/>
    </location>
</feature>
<evidence type="ECO:0000259" key="2">
    <source>
        <dbReference type="Pfam" id="PF12257"/>
    </source>
</evidence>
<proteinExistence type="predicted"/>
<dbReference type="EMBL" id="CAJNJA010009003">
    <property type="protein sequence ID" value="CAE7242254.1"/>
    <property type="molecule type" value="Genomic_DNA"/>
</dbReference>
<dbReference type="Pfam" id="PF12257">
    <property type="entry name" value="IML1"/>
    <property type="match status" value="1"/>
</dbReference>
<evidence type="ECO:0000256" key="1">
    <source>
        <dbReference type="SAM" id="MobiDB-lite"/>
    </source>
</evidence>
<evidence type="ECO:0000313" key="3">
    <source>
        <dbReference type="EMBL" id="CAE7242254.1"/>
    </source>
</evidence>
<keyword evidence="4" id="KW-1185">Reference proteome</keyword>
<dbReference type="PANTHER" id="PTHR13179">
    <property type="entry name" value="DEP DOMAIN CONTAINING PROTEIN 5"/>
    <property type="match status" value="1"/>
</dbReference>
<dbReference type="InterPro" id="IPR027244">
    <property type="entry name" value="IML1"/>
</dbReference>
<protein>
    <submittedName>
        <fullName evidence="3">Iml1 protein</fullName>
    </submittedName>
</protein>
<dbReference type="GO" id="GO:0005096">
    <property type="term" value="F:GTPase activator activity"/>
    <property type="evidence" value="ECO:0007669"/>
    <property type="project" value="InterPro"/>
</dbReference>
<feature type="region of interest" description="Disordered" evidence="1">
    <location>
        <begin position="561"/>
        <end position="580"/>
    </location>
</feature>
<feature type="compositionally biased region" description="Polar residues" evidence="1">
    <location>
        <begin position="523"/>
        <end position="535"/>
    </location>
</feature>
<dbReference type="GO" id="GO:1904262">
    <property type="term" value="P:negative regulation of TORC1 signaling"/>
    <property type="evidence" value="ECO:0007669"/>
    <property type="project" value="TreeGrafter"/>
</dbReference>
<dbReference type="OrthoDB" id="39497at2759"/>
<gene>
    <name evidence="3" type="primary">Iml1</name>
    <name evidence="3" type="ORF">SNEC2469_LOCUS4478</name>
</gene>
<dbReference type="AlphaFoldDB" id="A0A812LKS2"/>
<dbReference type="PANTHER" id="PTHR13179:SF8">
    <property type="entry name" value="GATOR COMPLEX PROTEIN DEPDC5"/>
    <property type="match status" value="1"/>
</dbReference>
<accession>A0A812LKS2</accession>
<comment type="caution">
    <text evidence="3">The sequence shown here is derived from an EMBL/GenBank/DDBJ whole genome shotgun (WGS) entry which is preliminary data.</text>
</comment>
<name>A0A812LKS2_9DINO</name>
<dbReference type="Proteomes" id="UP000601435">
    <property type="component" value="Unassembled WGS sequence"/>
</dbReference>
<feature type="domain" description="Vacuolar membrane-associated protein Iml1 N-terminal" evidence="2">
    <location>
        <begin position="10"/>
        <end position="96"/>
    </location>
</feature>
<dbReference type="InterPro" id="IPR048255">
    <property type="entry name" value="IML1_N"/>
</dbReference>
<evidence type="ECO:0000313" key="4">
    <source>
        <dbReference type="Proteomes" id="UP000601435"/>
    </source>
</evidence>